<dbReference type="OrthoDB" id="113128at2"/>
<name>A0A2U3KJ64_9BACT</name>
<feature type="region of interest" description="Disordered" evidence="1">
    <location>
        <begin position="342"/>
        <end position="368"/>
    </location>
</feature>
<protein>
    <submittedName>
        <fullName evidence="2">Uncharacterized protein</fullName>
    </submittedName>
</protein>
<gene>
    <name evidence="2" type="ORF">SBA1_290080</name>
</gene>
<feature type="compositionally biased region" description="Low complexity" evidence="1">
    <location>
        <begin position="268"/>
        <end position="287"/>
    </location>
</feature>
<feature type="compositionally biased region" description="Basic and acidic residues" evidence="1">
    <location>
        <begin position="228"/>
        <end position="237"/>
    </location>
</feature>
<feature type="compositionally biased region" description="Low complexity" evidence="1">
    <location>
        <begin position="342"/>
        <end position="353"/>
    </location>
</feature>
<evidence type="ECO:0000313" key="2">
    <source>
        <dbReference type="EMBL" id="SPF39718.1"/>
    </source>
</evidence>
<proteinExistence type="predicted"/>
<feature type="compositionally biased region" description="Basic and acidic residues" evidence="1">
    <location>
        <begin position="177"/>
        <end position="188"/>
    </location>
</feature>
<reference evidence="3" key="1">
    <citation type="submission" date="2018-02" db="EMBL/GenBank/DDBJ databases">
        <authorList>
            <person name="Hausmann B."/>
        </authorList>
    </citation>
    <scope>NUCLEOTIDE SEQUENCE [LARGE SCALE GENOMIC DNA]</scope>
    <source>
        <strain evidence="3">Peat soil MAG SbA1</strain>
    </source>
</reference>
<dbReference type="Proteomes" id="UP000238701">
    <property type="component" value="Unassembled WGS sequence"/>
</dbReference>
<sequence length="493" mass="51493">MLALVAALAAGVAAQEDRPEIMPGERKVAVKKDLGPRALGLLRLSAGGKASLVPIAILINGKFWDATAYKAAPVPMALDPGTVYEIEATGNSLGLFTVGTALHSNAANAPTPWLATGAWLPAGAETPNKPLKAETVPLGIDTGDAPPRLTRNPQKEAPPASTAPATPPAPAPSSGDEPPRLTKPKEETTASTAPNSSPPNAPTGTTGSSQGSGSSSTGSAPPAGSKPAEAKPPDRPTEPASDSGATEAGRPRLRRGKPTESLPDEEIPGYSKPGAAPPASAAKTVATAAAPEPVQLIPAISDAGGPEPRSYTFEWLKDEEGERRQQMIALAKEQLRSYLDAQAKAQAGPKPAGSQAQRHAPSKKPPEPVLENVRMLTYDLWTTNQPVMVFSAEAHLPPSAGTQAAVEQGLQYSITLVAYPDIYNNLHKLYAGITDKYHLDLTPRLELIDAVDADGDGRGELLFRETSDAGSGWIIYRATADTLWKMYDSLNPE</sequence>
<organism evidence="2 3">
    <name type="scientific">Candidatus Sulfotelmatobacter kueseliae</name>
    <dbReference type="NCBI Taxonomy" id="2042962"/>
    <lineage>
        <taxon>Bacteria</taxon>
        <taxon>Pseudomonadati</taxon>
        <taxon>Acidobacteriota</taxon>
        <taxon>Terriglobia</taxon>
        <taxon>Terriglobales</taxon>
        <taxon>Candidatus Korobacteraceae</taxon>
        <taxon>Candidatus Sulfotelmatobacter</taxon>
    </lineage>
</organism>
<dbReference type="AlphaFoldDB" id="A0A2U3KJ64"/>
<feature type="region of interest" description="Disordered" evidence="1">
    <location>
        <begin position="125"/>
        <end position="287"/>
    </location>
</feature>
<dbReference type="EMBL" id="OMOD01000121">
    <property type="protein sequence ID" value="SPF39718.1"/>
    <property type="molecule type" value="Genomic_DNA"/>
</dbReference>
<feature type="compositionally biased region" description="Low complexity" evidence="1">
    <location>
        <begin position="202"/>
        <end position="227"/>
    </location>
</feature>
<accession>A0A2U3KJ64</accession>
<evidence type="ECO:0000313" key="3">
    <source>
        <dbReference type="Proteomes" id="UP000238701"/>
    </source>
</evidence>
<evidence type="ECO:0000256" key="1">
    <source>
        <dbReference type="SAM" id="MobiDB-lite"/>
    </source>
</evidence>